<feature type="chain" id="PRO_5042286419" description="Secreted protein" evidence="1">
    <location>
        <begin position="22"/>
        <end position="166"/>
    </location>
</feature>
<dbReference type="EMBL" id="JAQOWY010000927">
    <property type="protein sequence ID" value="KAK1838041.1"/>
    <property type="molecule type" value="Genomic_DNA"/>
</dbReference>
<comment type="caution">
    <text evidence="2">The sequence shown here is derived from an EMBL/GenBank/DDBJ whole genome shotgun (WGS) entry which is preliminary data.</text>
</comment>
<evidence type="ECO:0000313" key="3">
    <source>
        <dbReference type="Proteomes" id="UP001243330"/>
    </source>
</evidence>
<evidence type="ECO:0000313" key="2">
    <source>
        <dbReference type="EMBL" id="KAK1838041.1"/>
    </source>
</evidence>
<name>A0AAD8ZYF6_9PEZI</name>
<evidence type="ECO:0000256" key="1">
    <source>
        <dbReference type="SAM" id="SignalP"/>
    </source>
</evidence>
<feature type="signal peptide" evidence="1">
    <location>
        <begin position="1"/>
        <end position="21"/>
    </location>
</feature>
<dbReference type="AlphaFoldDB" id="A0AAD8ZYF6"/>
<gene>
    <name evidence="2" type="ORF">CCHR01_19337</name>
</gene>
<proteinExistence type="predicted"/>
<organism evidence="2 3">
    <name type="scientific">Colletotrichum chrysophilum</name>
    <dbReference type="NCBI Taxonomy" id="1836956"/>
    <lineage>
        <taxon>Eukaryota</taxon>
        <taxon>Fungi</taxon>
        <taxon>Dikarya</taxon>
        <taxon>Ascomycota</taxon>
        <taxon>Pezizomycotina</taxon>
        <taxon>Sordariomycetes</taxon>
        <taxon>Hypocreomycetidae</taxon>
        <taxon>Glomerellales</taxon>
        <taxon>Glomerellaceae</taxon>
        <taxon>Colletotrichum</taxon>
        <taxon>Colletotrichum gloeosporioides species complex</taxon>
    </lineage>
</organism>
<dbReference type="Proteomes" id="UP001243330">
    <property type="component" value="Unassembled WGS sequence"/>
</dbReference>
<accession>A0AAD8ZYF6</accession>
<reference evidence="2" key="1">
    <citation type="submission" date="2023-01" db="EMBL/GenBank/DDBJ databases">
        <title>Colletotrichum chrysophilum M932 genome sequence.</title>
        <authorList>
            <person name="Baroncelli R."/>
        </authorList>
    </citation>
    <scope>NUCLEOTIDE SEQUENCE</scope>
    <source>
        <strain evidence="2">M932</strain>
    </source>
</reference>
<sequence>MCALSCSQAGLTGFLSHFLLAGLQSLAGPRPRRTKLAQLNDGGFRGITDWRDAEQLRLAFIMRGVQTDRKKTKTTFLSDHTYLISQRHRPSRRCRRCGRMGRLPSAKGMEGHQARGTGNWGIPLVQFKGLPSGRRNVRRLLALRVPRHACPSGPQMSTDEWSTRSR</sequence>
<keyword evidence="3" id="KW-1185">Reference proteome</keyword>
<keyword evidence="1" id="KW-0732">Signal</keyword>
<protein>
    <recommendedName>
        <fullName evidence="4">Secreted protein</fullName>
    </recommendedName>
</protein>
<evidence type="ECO:0008006" key="4">
    <source>
        <dbReference type="Google" id="ProtNLM"/>
    </source>
</evidence>